<dbReference type="AlphaFoldDB" id="G0MCT2"/>
<feature type="region of interest" description="Disordered" evidence="2">
    <location>
        <begin position="1"/>
        <end position="27"/>
    </location>
</feature>
<organism evidence="4">
    <name type="scientific">Caenorhabditis brenneri</name>
    <name type="common">Nematode worm</name>
    <dbReference type="NCBI Taxonomy" id="135651"/>
    <lineage>
        <taxon>Eukaryota</taxon>
        <taxon>Metazoa</taxon>
        <taxon>Ecdysozoa</taxon>
        <taxon>Nematoda</taxon>
        <taxon>Chromadorea</taxon>
        <taxon>Rhabditida</taxon>
        <taxon>Rhabditina</taxon>
        <taxon>Rhabditomorpha</taxon>
        <taxon>Rhabditoidea</taxon>
        <taxon>Rhabditidae</taxon>
        <taxon>Peloderinae</taxon>
        <taxon>Caenorhabditis</taxon>
    </lineage>
</organism>
<evidence type="ECO:0000256" key="1">
    <source>
        <dbReference type="SAM" id="Coils"/>
    </source>
</evidence>
<evidence type="ECO:0000313" key="3">
    <source>
        <dbReference type="EMBL" id="EGT49411.1"/>
    </source>
</evidence>
<feature type="compositionally biased region" description="Low complexity" evidence="2">
    <location>
        <begin position="536"/>
        <end position="548"/>
    </location>
</feature>
<name>G0MCT2_CAEBE</name>
<keyword evidence="1" id="KW-0175">Coiled coil</keyword>
<proteinExistence type="predicted"/>
<dbReference type="Proteomes" id="UP000008068">
    <property type="component" value="Unassembled WGS sequence"/>
</dbReference>
<protein>
    <submittedName>
        <fullName evidence="3">Uncharacterized protein</fullName>
    </submittedName>
</protein>
<dbReference type="EMBL" id="GL379790">
    <property type="protein sequence ID" value="EGT49411.1"/>
    <property type="molecule type" value="Genomic_DNA"/>
</dbReference>
<feature type="coiled-coil region" evidence="1">
    <location>
        <begin position="164"/>
        <end position="191"/>
    </location>
</feature>
<gene>
    <name evidence="3" type="ORF">CAEBREN_14832</name>
</gene>
<dbReference type="InParanoid" id="G0MCT2"/>
<feature type="region of interest" description="Disordered" evidence="2">
    <location>
        <begin position="382"/>
        <end position="476"/>
    </location>
</feature>
<feature type="compositionally biased region" description="Polar residues" evidence="2">
    <location>
        <begin position="392"/>
        <end position="414"/>
    </location>
</feature>
<accession>G0MCT2</accession>
<reference evidence="4" key="1">
    <citation type="submission" date="2011-07" db="EMBL/GenBank/DDBJ databases">
        <authorList>
            <consortium name="Caenorhabditis brenneri Sequencing and Analysis Consortium"/>
            <person name="Wilson R.K."/>
        </authorList>
    </citation>
    <scope>NUCLEOTIDE SEQUENCE [LARGE SCALE GENOMIC DNA]</scope>
    <source>
        <strain evidence="4">PB2801</strain>
    </source>
</reference>
<feature type="region of interest" description="Disordered" evidence="2">
    <location>
        <begin position="509"/>
        <end position="564"/>
    </location>
</feature>
<sequence length="576" mass="64876">MAKKDSKKATPQKKSSDQMEPAFSGDNAWNKVLNNTHTVKEGQLPDRAAVLFDNDDLEILRGALEDLEWKDGKLPCVEREFLNAGLMKPVQMNCAPDFIAAAIRIAGELKDMLEAGWYFEKFHSVAVIRSLQHLTVQDANEKLVESYLTVIPLMAKNHLEFQRAVRESNLFEQLKQRLTTLKAENRATNNIKYKLVNAIGSCLHGTELEFWKAQPEVFASPVRAMACDLPIEGVKGVLDAVYFLLERFEKRKADKEKLLTEELHSDLLHLYCKLRWCHKKFTPNDAPYANIQNMIDSTEKLLLESDPEKLKEKMDKEALYDLHMCCADRNRAYYEQDLRAYESFRDMLIRLKESKLADHKKYEEEVNQRKIDRKIQRKMERAGNIKVEELSQDQPGPSGTTTTQKKNLSPVSETDVQDSPREDPEAAPPRPSLCSSGSSNYVPDEHDASPVKTPQSPVACEVVAPKEKPVLPSLPPKLPMIMDPVGSHFKVVQVYSSDEYLELMINEGKVKLPPSPPERPIEEDDCSATSTERNVSSASASDGGESAALLDGGESAAAPLVDNPKKGFFSKLFKKK</sequence>
<dbReference type="HOGENOM" id="CLU_473460_0_0_1"/>
<keyword evidence="4" id="KW-1185">Reference proteome</keyword>
<evidence type="ECO:0000313" key="4">
    <source>
        <dbReference type="Proteomes" id="UP000008068"/>
    </source>
</evidence>
<evidence type="ECO:0000256" key="2">
    <source>
        <dbReference type="SAM" id="MobiDB-lite"/>
    </source>
</evidence>